<protein>
    <submittedName>
        <fullName evidence="1">Uncharacterized protein</fullName>
    </submittedName>
</protein>
<gene>
    <name evidence="1" type="ORF">FA95DRAFT_1608975</name>
</gene>
<dbReference type="Proteomes" id="UP000814033">
    <property type="component" value="Unassembled WGS sequence"/>
</dbReference>
<sequence>MGAGPSVNNTIGAALVGWGVSSLVFGILCIQVWRYYQQYPKDSLAYKYLVAGILALEAIHQAFIGHAVWYYVVQNFGLEMVFLQPPIWTLSTQVALGALVGAIVKICFGMRVWKFSKHNYAVTFVIMGMALAQFGTAVAFTAKAFNTRLVRADRLRNIGSASLALGAATDILTAAALSYFLHKMRTGYSRSDTLINRLILYSVNTGAVTSIAVLIMYNYMPENFIYMSTYFVLCKLYANSCVSTLNSRRFVRGKGTDREEVTGPTFLMVGNPFTRSRAPDDKPQLHTPLEVGVHHEVSITSDAGVEGHEYAKAW</sequence>
<accession>A0ACB8RJ51</accession>
<reference evidence="1" key="2">
    <citation type="journal article" date="2022" name="New Phytol.">
        <title>Evolutionary transition to the ectomycorrhizal habit in the genomes of a hyperdiverse lineage of mushroom-forming fungi.</title>
        <authorList>
            <person name="Looney B."/>
            <person name="Miyauchi S."/>
            <person name="Morin E."/>
            <person name="Drula E."/>
            <person name="Courty P.E."/>
            <person name="Kohler A."/>
            <person name="Kuo A."/>
            <person name="LaButti K."/>
            <person name="Pangilinan J."/>
            <person name="Lipzen A."/>
            <person name="Riley R."/>
            <person name="Andreopoulos W."/>
            <person name="He G."/>
            <person name="Johnson J."/>
            <person name="Nolan M."/>
            <person name="Tritt A."/>
            <person name="Barry K.W."/>
            <person name="Grigoriev I.V."/>
            <person name="Nagy L.G."/>
            <person name="Hibbett D."/>
            <person name="Henrissat B."/>
            <person name="Matheny P.B."/>
            <person name="Labbe J."/>
            <person name="Martin F.M."/>
        </authorList>
    </citation>
    <scope>NUCLEOTIDE SEQUENCE</scope>
    <source>
        <strain evidence="1">FP105234-sp</strain>
    </source>
</reference>
<proteinExistence type="predicted"/>
<comment type="caution">
    <text evidence="1">The sequence shown here is derived from an EMBL/GenBank/DDBJ whole genome shotgun (WGS) entry which is preliminary data.</text>
</comment>
<organism evidence="1 2">
    <name type="scientific">Auriscalpium vulgare</name>
    <dbReference type="NCBI Taxonomy" id="40419"/>
    <lineage>
        <taxon>Eukaryota</taxon>
        <taxon>Fungi</taxon>
        <taxon>Dikarya</taxon>
        <taxon>Basidiomycota</taxon>
        <taxon>Agaricomycotina</taxon>
        <taxon>Agaricomycetes</taxon>
        <taxon>Russulales</taxon>
        <taxon>Auriscalpiaceae</taxon>
        <taxon>Auriscalpium</taxon>
    </lineage>
</organism>
<evidence type="ECO:0000313" key="2">
    <source>
        <dbReference type="Proteomes" id="UP000814033"/>
    </source>
</evidence>
<evidence type="ECO:0000313" key="1">
    <source>
        <dbReference type="EMBL" id="KAI0043960.1"/>
    </source>
</evidence>
<keyword evidence="2" id="KW-1185">Reference proteome</keyword>
<reference evidence="1" key="1">
    <citation type="submission" date="2021-02" db="EMBL/GenBank/DDBJ databases">
        <authorList>
            <consortium name="DOE Joint Genome Institute"/>
            <person name="Ahrendt S."/>
            <person name="Looney B.P."/>
            <person name="Miyauchi S."/>
            <person name="Morin E."/>
            <person name="Drula E."/>
            <person name="Courty P.E."/>
            <person name="Chicoki N."/>
            <person name="Fauchery L."/>
            <person name="Kohler A."/>
            <person name="Kuo A."/>
            <person name="Labutti K."/>
            <person name="Pangilinan J."/>
            <person name="Lipzen A."/>
            <person name="Riley R."/>
            <person name="Andreopoulos W."/>
            <person name="He G."/>
            <person name="Johnson J."/>
            <person name="Barry K.W."/>
            <person name="Grigoriev I.V."/>
            <person name="Nagy L."/>
            <person name="Hibbett D."/>
            <person name="Henrissat B."/>
            <person name="Matheny P.B."/>
            <person name="Labbe J."/>
            <person name="Martin F."/>
        </authorList>
    </citation>
    <scope>NUCLEOTIDE SEQUENCE</scope>
    <source>
        <strain evidence="1">FP105234-sp</strain>
    </source>
</reference>
<name>A0ACB8RJ51_9AGAM</name>
<dbReference type="EMBL" id="MU275999">
    <property type="protein sequence ID" value="KAI0043960.1"/>
    <property type="molecule type" value="Genomic_DNA"/>
</dbReference>